<proteinExistence type="predicted"/>
<evidence type="ECO:0000313" key="2">
    <source>
        <dbReference type="EMBL" id="SNS67781.1"/>
    </source>
</evidence>
<gene>
    <name evidence="2" type="ORF">SAMN06893096_106170</name>
</gene>
<dbReference type="GO" id="GO:0030246">
    <property type="term" value="F:carbohydrate binding"/>
    <property type="evidence" value="ECO:0007669"/>
    <property type="project" value="UniProtKB-KW"/>
</dbReference>
<dbReference type="Gene3D" id="2.60.120.200">
    <property type="match status" value="2"/>
</dbReference>
<reference evidence="3" key="1">
    <citation type="submission" date="2017-06" db="EMBL/GenBank/DDBJ databases">
        <authorList>
            <person name="Varghese N."/>
            <person name="Submissions S."/>
        </authorList>
    </citation>
    <scope>NUCLEOTIDE SEQUENCE [LARGE SCALE GENOMIC DNA]</scope>
    <source>
        <strain evidence="3">DSM 46839</strain>
    </source>
</reference>
<dbReference type="SUPFAM" id="SSF49899">
    <property type="entry name" value="Concanavalin A-like lectins/glucanases"/>
    <property type="match status" value="2"/>
</dbReference>
<dbReference type="InterPro" id="IPR013320">
    <property type="entry name" value="ConA-like_dom_sf"/>
</dbReference>
<organism evidence="2 3">
    <name type="scientific">Geodermatophilus pulveris</name>
    <dbReference type="NCBI Taxonomy" id="1564159"/>
    <lineage>
        <taxon>Bacteria</taxon>
        <taxon>Bacillati</taxon>
        <taxon>Actinomycetota</taxon>
        <taxon>Actinomycetes</taxon>
        <taxon>Geodermatophilales</taxon>
        <taxon>Geodermatophilaceae</taxon>
        <taxon>Geodermatophilus</taxon>
    </lineage>
</organism>
<keyword evidence="3" id="KW-1185">Reference proteome</keyword>
<evidence type="ECO:0000313" key="3">
    <source>
        <dbReference type="Proteomes" id="UP000198373"/>
    </source>
</evidence>
<dbReference type="Pfam" id="PF13385">
    <property type="entry name" value="Laminin_G_3"/>
    <property type="match status" value="2"/>
</dbReference>
<feature type="region of interest" description="Disordered" evidence="1">
    <location>
        <begin position="357"/>
        <end position="377"/>
    </location>
</feature>
<evidence type="ECO:0000256" key="1">
    <source>
        <dbReference type="SAM" id="MobiDB-lite"/>
    </source>
</evidence>
<dbReference type="EMBL" id="FZOO01000006">
    <property type="protein sequence ID" value="SNS67781.1"/>
    <property type="molecule type" value="Genomic_DNA"/>
</dbReference>
<dbReference type="AlphaFoldDB" id="A0A239GFG3"/>
<protein>
    <submittedName>
        <fullName evidence="2">Concanavalin A-like lectin/glucanases superfamily protein</fullName>
    </submittedName>
</protein>
<dbReference type="Proteomes" id="UP000198373">
    <property type="component" value="Unassembled WGS sequence"/>
</dbReference>
<name>A0A239GFG3_9ACTN</name>
<accession>A0A239GFG3</accession>
<dbReference type="RefSeq" id="WP_089306181.1">
    <property type="nucleotide sequence ID" value="NZ_FZOO01000006.1"/>
</dbReference>
<dbReference type="OrthoDB" id="9802683at2"/>
<sequence length="564" mass="57488">MRRRRATTAGGSAHRPRRAALAGLAALLTAALAVSGPGEVWAAFTGTTASTGNQLATETVFPDYRTAVQNSGPVVYHPFDDAYGSSTAGALAGTAGTYNGAATASSASTTAIATSAGGPRKAVRFPAGTHAAADATTSLDGGAVNTLKLTLEAWVRTGRGGAVVSLLPEGSTSASGRPQLYVNAAGQVCVGLTLESQTLQEVCGYDASDAKAWTSADQASPAWHHVAAVIDPTAPAGTVPCDSTGTQVVVYVDGAVVYDRGLCATWPRTLAGRWRVGSAPITTDVIAATGEMEGPAPDTWTGDVDEVAVYTGALSAAEIEKHHDVGRGTVAGDYAATVRAVPSLHLYWQLDGVPGPGSGRTVADASTHARHGTHHGYPVLPADGAPTGTSTPGTAVGLSGVNDVSTGAGRTTPAAFSTEVWFRSTGGTGPLASFGSSQTGTSTVPDVALYLTAGGNLAFSIRPLQRTVVSTRDHRDGVWHLATSTMSAGGRMRLYVDGVLVGEDASSTTTGTSTGFWRWGGGGDYSSFSPQPGAPFFTGRLDEASVYDRELSSEDVAIHWGARF</sequence>
<keyword evidence="2" id="KW-0430">Lectin</keyword>